<reference evidence="3" key="2">
    <citation type="submission" date="2020-11" db="EMBL/GenBank/DDBJ databases">
        <authorList>
            <person name="Cecchin M."/>
            <person name="Marcolungo L."/>
            <person name="Rossato M."/>
            <person name="Girolomoni L."/>
            <person name="Cosentino E."/>
            <person name="Cuine S."/>
            <person name="Li-Beisson Y."/>
            <person name="Delledonne M."/>
            <person name="Ballottari M."/>
        </authorList>
    </citation>
    <scope>NUCLEOTIDE SEQUENCE</scope>
    <source>
        <strain evidence="3">211/11P</strain>
        <tissue evidence="3">Whole cell</tissue>
    </source>
</reference>
<accession>A0A9D4TST7</accession>
<evidence type="ECO:0000313" key="4">
    <source>
        <dbReference type="Proteomes" id="UP001055712"/>
    </source>
</evidence>
<feature type="region of interest" description="Disordered" evidence="2">
    <location>
        <begin position="67"/>
        <end position="106"/>
    </location>
</feature>
<evidence type="ECO:0000313" key="3">
    <source>
        <dbReference type="EMBL" id="KAI3433754.1"/>
    </source>
</evidence>
<name>A0A9D4TST7_CHLVU</name>
<reference evidence="3" key="1">
    <citation type="journal article" date="2019" name="Plant J.">
        <title>Chlorella vulgaris genome assembly and annotation reveals the molecular basis for metabolic acclimation to high light conditions.</title>
        <authorList>
            <person name="Cecchin M."/>
            <person name="Marcolungo L."/>
            <person name="Rossato M."/>
            <person name="Girolomoni L."/>
            <person name="Cosentino E."/>
            <person name="Cuine S."/>
            <person name="Li-Beisson Y."/>
            <person name="Delledonne M."/>
            <person name="Ballottari M."/>
        </authorList>
    </citation>
    <scope>NUCLEOTIDE SEQUENCE</scope>
    <source>
        <strain evidence="3">211/11P</strain>
    </source>
</reference>
<evidence type="ECO:0000256" key="2">
    <source>
        <dbReference type="SAM" id="MobiDB-lite"/>
    </source>
</evidence>
<evidence type="ECO:0000256" key="1">
    <source>
        <dbReference type="SAM" id="Coils"/>
    </source>
</evidence>
<organism evidence="3 4">
    <name type="scientific">Chlorella vulgaris</name>
    <name type="common">Green alga</name>
    <dbReference type="NCBI Taxonomy" id="3077"/>
    <lineage>
        <taxon>Eukaryota</taxon>
        <taxon>Viridiplantae</taxon>
        <taxon>Chlorophyta</taxon>
        <taxon>core chlorophytes</taxon>
        <taxon>Trebouxiophyceae</taxon>
        <taxon>Chlorellales</taxon>
        <taxon>Chlorellaceae</taxon>
        <taxon>Chlorella clade</taxon>
        <taxon>Chlorella</taxon>
    </lineage>
</organism>
<feature type="coiled-coil region" evidence="1">
    <location>
        <begin position="132"/>
        <end position="159"/>
    </location>
</feature>
<keyword evidence="4" id="KW-1185">Reference proteome</keyword>
<keyword evidence="1" id="KW-0175">Coiled coil</keyword>
<comment type="caution">
    <text evidence="3">The sequence shown here is derived from an EMBL/GenBank/DDBJ whole genome shotgun (WGS) entry which is preliminary data.</text>
</comment>
<sequence length="324" mass="34045">MVAVPPEPESLAGDRPCATKRSTALLEVQGQPSSKRSKAFLLRAGSTKSAETELMSAMAAAPFKRHAHENRGGGSNIPPAWGSAESQTTILQSSRVMGSGASDTEVPCLRQPPPSGMAEVGAATAAASRSAARAFQKQLAAAESQARKLQRYHAELAAANACLQSLTLPGGQLFYPAHHSCELLPMFQYFQTPPTAIALGASYFQRILSSCQVLADQANQAGFFSLQPAPAGGHMETVMHARVGSSALLAIFTTCVYLGIKMCEGPKYTCQLSTMLATIHPASSQDPEALAEEAIALEAKCLEKLGWRLGPYCCLPACPLAAGP</sequence>
<gene>
    <name evidence="3" type="ORF">D9Q98_003561</name>
</gene>
<protein>
    <submittedName>
        <fullName evidence="3">Uncharacterized protein</fullName>
    </submittedName>
</protein>
<proteinExistence type="predicted"/>
<dbReference type="Proteomes" id="UP001055712">
    <property type="component" value="Unassembled WGS sequence"/>
</dbReference>
<dbReference type="OrthoDB" id="515369at2759"/>
<dbReference type="AlphaFoldDB" id="A0A9D4TST7"/>
<dbReference type="EMBL" id="SIDB01000004">
    <property type="protein sequence ID" value="KAI3433754.1"/>
    <property type="molecule type" value="Genomic_DNA"/>
</dbReference>
<feature type="compositionally biased region" description="Polar residues" evidence="2">
    <location>
        <begin position="84"/>
        <end position="96"/>
    </location>
</feature>
<feature type="region of interest" description="Disordered" evidence="2">
    <location>
        <begin position="1"/>
        <end position="20"/>
    </location>
</feature>